<gene>
    <name evidence="2" type="ORF">LCGC14_2530390</name>
</gene>
<dbReference type="AlphaFoldDB" id="A0A0F9AU56"/>
<organism evidence="2">
    <name type="scientific">marine sediment metagenome</name>
    <dbReference type="NCBI Taxonomy" id="412755"/>
    <lineage>
        <taxon>unclassified sequences</taxon>
        <taxon>metagenomes</taxon>
        <taxon>ecological metagenomes</taxon>
    </lineage>
</organism>
<proteinExistence type="predicted"/>
<comment type="caution">
    <text evidence="2">The sequence shown here is derived from an EMBL/GenBank/DDBJ whole genome shotgun (WGS) entry which is preliminary data.</text>
</comment>
<dbReference type="EMBL" id="LAZR01041049">
    <property type="protein sequence ID" value="KKL12975.1"/>
    <property type="molecule type" value="Genomic_DNA"/>
</dbReference>
<evidence type="ECO:0000256" key="1">
    <source>
        <dbReference type="SAM" id="Phobius"/>
    </source>
</evidence>
<keyword evidence="1" id="KW-1133">Transmembrane helix</keyword>
<name>A0A0F9AU56_9ZZZZ</name>
<keyword evidence="1" id="KW-0812">Transmembrane</keyword>
<keyword evidence="1" id="KW-0472">Membrane</keyword>
<feature type="transmembrane region" description="Helical" evidence="1">
    <location>
        <begin position="21"/>
        <end position="41"/>
    </location>
</feature>
<reference evidence="2" key="1">
    <citation type="journal article" date="2015" name="Nature">
        <title>Complex archaea that bridge the gap between prokaryotes and eukaryotes.</title>
        <authorList>
            <person name="Spang A."/>
            <person name="Saw J.H."/>
            <person name="Jorgensen S.L."/>
            <person name="Zaremba-Niedzwiedzka K."/>
            <person name="Martijn J."/>
            <person name="Lind A.E."/>
            <person name="van Eijk R."/>
            <person name="Schleper C."/>
            <person name="Guy L."/>
            <person name="Ettema T.J."/>
        </authorList>
    </citation>
    <scope>NUCLEOTIDE SEQUENCE</scope>
</reference>
<dbReference type="PROSITE" id="PS51257">
    <property type="entry name" value="PROKAR_LIPOPROTEIN"/>
    <property type="match status" value="1"/>
</dbReference>
<protein>
    <submittedName>
        <fullName evidence="2">Uncharacterized protein</fullName>
    </submittedName>
</protein>
<feature type="transmembrane region" description="Helical" evidence="1">
    <location>
        <begin position="95"/>
        <end position="115"/>
    </location>
</feature>
<evidence type="ECO:0000313" key="2">
    <source>
        <dbReference type="EMBL" id="KKL12975.1"/>
    </source>
</evidence>
<accession>A0A0F9AU56</accession>
<sequence>MGFRQHENQEVERQKEMKNKIAIGIIVGMIFMSCVMSYILAHETTHLLLNQEPTGICIGRCRYFSEEVSPVSGISIATAYFGKSIDLQEELPRTVGAAAAAITGLVTTISIIKVGTTQEKEKRD</sequence>